<evidence type="ECO:0000313" key="3">
    <source>
        <dbReference type="EMBL" id="KAG1347192.1"/>
    </source>
</evidence>
<dbReference type="AlphaFoldDB" id="A0A8K0ICC4"/>
<dbReference type="EMBL" id="CM017877">
    <property type="protein sequence ID" value="KAG1347192.1"/>
    <property type="molecule type" value="Genomic_DNA"/>
</dbReference>
<feature type="transmembrane region" description="Helical" evidence="1">
    <location>
        <begin position="41"/>
        <end position="62"/>
    </location>
</feature>
<keyword evidence="1" id="KW-0472">Membrane</keyword>
<keyword evidence="1" id="KW-0812">Transmembrane</keyword>
<gene>
    <name evidence="3" type="ORF">COCNU_06G010210</name>
</gene>
<evidence type="ECO:0000256" key="1">
    <source>
        <dbReference type="SAM" id="Phobius"/>
    </source>
</evidence>
<name>A0A8K0ICC4_COCNU</name>
<evidence type="ECO:0000259" key="2">
    <source>
        <dbReference type="PROSITE" id="PS50181"/>
    </source>
</evidence>
<dbReference type="SUPFAM" id="SSF81383">
    <property type="entry name" value="F-box domain"/>
    <property type="match status" value="1"/>
</dbReference>
<dbReference type="InterPro" id="IPR045286">
    <property type="entry name" value="FBS1-like"/>
</dbReference>
<dbReference type="InterPro" id="IPR001810">
    <property type="entry name" value="F-box_dom"/>
</dbReference>
<keyword evidence="1" id="KW-1133">Transmembrane helix</keyword>
<dbReference type="OrthoDB" id="786450at2759"/>
<protein>
    <submittedName>
        <fullName evidence="3">Putative F-box protein</fullName>
    </submittedName>
</protein>
<sequence>MPAAAVHPAPQPSETLPAANAIRRNQPRCTPSLKAPSCAQICCTTCCLLILGFIAFLVLLIVDSAVSSHPKISIDRIAAVGLNTTPGLTLSPHFNVTVRIKNPSKFFFRDYYGYGYAAISYSGVTVGEGLLPVFCLGPRKSTVLETVLRGSDIVLADGVREPLAEDQRRGEVPMEVAMKLPTPYRSKFVESGFKLELKFGYSVMAVGPVQREESVTTGLKFVPRTRILGRKRVVISNNLDSCNLSSPLSGPLQKKHGMERSNRIELLPQDVLVRILCKVNHSDLKQLLLVSKFVHGATLIAREMHFAFSTPSSKPVFARERRMGDIDLEVSEGAPNAPKQLRVAKSRVDRKTLSSVAVGLFTSPEEQWPKNGLAAEM</sequence>
<dbReference type="PANTHER" id="PTHR34049">
    <property type="entry name" value="F-BOX PROTEIN SKIP27"/>
    <property type="match status" value="1"/>
</dbReference>
<organism evidence="3 4">
    <name type="scientific">Cocos nucifera</name>
    <name type="common">Coconut palm</name>
    <dbReference type="NCBI Taxonomy" id="13894"/>
    <lineage>
        <taxon>Eukaryota</taxon>
        <taxon>Viridiplantae</taxon>
        <taxon>Streptophyta</taxon>
        <taxon>Embryophyta</taxon>
        <taxon>Tracheophyta</taxon>
        <taxon>Spermatophyta</taxon>
        <taxon>Magnoliopsida</taxon>
        <taxon>Liliopsida</taxon>
        <taxon>Arecaceae</taxon>
        <taxon>Arecoideae</taxon>
        <taxon>Cocoseae</taxon>
        <taxon>Attaleinae</taxon>
        <taxon>Cocos</taxon>
    </lineage>
</organism>
<evidence type="ECO:0000313" key="4">
    <source>
        <dbReference type="Proteomes" id="UP000797356"/>
    </source>
</evidence>
<dbReference type="PANTHER" id="PTHR34049:SF1">
    <property type="entry name" value="F-BOX PROTEIN SKIP27"/>
    <property type="match status" value="1"/>
</dbReference>
<dbReference type="Proteomes" id="UP000797356">
    <property type="component" value="Chromosome 6"/>
</dbReference>
<keyword evidence="4" id="KW-1185">Reference proteome</keyword>
<reference evidence="3" key="1">
    <citation type="journal article" date="2017" name="Gigascience">
        <title>The genome draft of coconut (Cocos nucifera).</title>
        <authorList>
            <person name="Xiao Y."/>
            <person name="Xu P."/>
            <person name="Fan H."/>
            <person name="Baudouin L."/>
            <person name="Xia W."/>
            <person name="Bocs S."/>
            <person name="Xu J."/>
            <person name="Li Q."/>
            <person name="Guo A."/>
            <person name="Zhou L."/>
            <person name="Li J."/>
            <person name="Wu Y."/>
            <person name="Ma Z."/>
            <person name="Armero A."/>
            <person name="Issali A.E."/>
            <person name="Liu N."/>
            <person name="Peng M."/>
            <person name="Yang Y."/>
        </authorList>
    </citation>
    <scope>NUCLEOTIDE SEQUENCE</scope>
    <source>
        <tissue evidence="3">Spear leaf of Hainan Tall coconut</tissue>
    </source>
</reference>
<accession>A0A8K0ICC4</accession>
<dbReference type="PROSITE" id="PS50181">
    <property type="entry name" value="FBOX"/>
    <property type="match status" value="1"/>
</dbReference>
<proteinExistence type="predicted"/>
<feature type="domain" description="F-box" evidence="2">
    <location>
        <begin position="261"/>
        <end position="309"/>
    </location>
</feature>
<dbReference type="InterPro" id="IPR036047">
    <property type="entry name" value="F-box-like_dom_sf"/>
</dbReference>
<reference evidence="3" key="2">
    <citation type="submission" date="2019-07" db="EMBL/GenBank/DDBJ databases">
        <authorList>
            <person name="Yang Y."/>
            <person name="Bocs S."/>
            <person name="Baudouin L."/>
        </authorList>
    </citation>
    <scope>NUCLEOTIDE SEQUENCE</scope>
    <source>
        <tissue evidence="3">Spear leaf of Hainan Tall coconut</tissue>
    </source>
</reference>
<comment type="caution">
    <text evidence="3">The sequence shown here is derived from an EMBL/GenBank/DDBJ whole genome shotgun (WGS) entry which is preliminary data.</text>
</comment>